<feature type="transmembrane region" description="Helical" evidence="1">
    <location>
        <begin position="118"/>
        <end position="135"/>
    </location>
</feature>
<feature type="transmembrane region" description="Helical" evidence="1">
    <location>
        <begin position="220"/>
        <end position="236"/>
    </location>
</feature>
<dbReference type="Pfam" id="PF04087">
    <property type="entry name" value="DUF389"/>
    <property type="match status" value="1"/>
</dbReference>
<evidence type="ECO:0000256" key="1">
    <source>
        <dbReference type="SAM" id="Phobius"/>
    </source>
</evidence>
<dbReference type="PANTHER" id="PTHR20992:SF9">
    <property type="entry name" value="AT15442P-RELATED"/>
    <property type="match status" value="1"/>
</dbReference>
<comment type="caution">
    <text evidence="2">The sequence shown here is derived from an EMBL/GenBank/DDBJ whole genome shotgun (WGS) entry which is preliminary data.</text>
</comment>
<keyword evidence="1" id="KW-0812">Transmembrane</keyword>
<evidence type="ECO:0000313" key="3">
    <source>
        <dbReference type="Proteomes" id="UP000053171"/>
    </source>
</evidence>
<feature type="transmembrane region" description="Helical" evidence="1">
    <location>
        <begin position="280"/>
        <end position="302"/>
    </location>
</feature>
<keyword evidence="1" id="KW-0472">Membrane</keyword>
<name>A0A199NSL7_9MICC</name>
<sequence length="330" mass="34727">MLVHFRVTAPADLARDILRRWLDDPRLIDVVHLPGAVRPSGDLLEADVAREAASDILEQLDRAGVRERGGVAISQPLGTPSTAAEDAERAARGDPDDAVIWSLVEDEAQAASRATPSYLVFLLIAVALAGIAVLTDSAVLVVGAMVVGPDFSVVAAACTGAVLGRWRLAGRALWLLVWSFALVTAVVAVAAFAALHAGAFTPEEVTRARPQTGFIWRPDIWSFVVALLAGAAGVWAQTTDKTSAMVGVFISVTTVPAAGNLALGVAIGSAAEIAGSASQLGLNVLGLLVAGVTTLLLQRIAWRHLDADRRARLDRLLRPAPAHAHPWQRR</sequence>
<dbReference type="Proteomes" id="UP000053171">
    <property type="component" value="Unassembled WGS sequence"/>
</dbReference>
<keyword evidence="3" id="KW-1185">Reference proteome</keyword>
<evidence type="ECO:0000313" key="2">
    <source>
        <dbReference type="EMBL" id="OAX51696.1"/>
    </source>
</evidence>
<feature type="transmembrane region" description="Helical" evidence="1">
    <location>
        <begin position="248"/>
        <end position="268"/>
    </location>
</feature>
<dbReference type="InterPro" id="IPR005240">
    <property type="entry name" value="DUF389"/>
</dbReference>
<feature type="transmembrane region" description="Helical" evidence="1">
    <location>
        <begin position="141"/>
        <end position="163"/>
    </location>
</feature>
<feature type="transmembrane region" description="Helical" evidence="1">
    <location>
        <begin position="175"/>
        <end position="200"/>
    </location>
</feature>
<gene>
    <name evidence="2" type="ORF">AN277_0207155</name>
</gene>
<accession>A0A199NSL7</accession>
<keyword evidence="1" id="KW-1133">Transmembrane helix</keyword>
<evidence type="ECO:0008006" key="4">
    <source>
        <dbReference type="Google" id="ProtNLM"/>
    </source>
</evidence>
<reference evidence="2" key="1">
    <citation type="submission" date="2016-06" db="EMBL/GenBank/DDBJ databases">
        <title>Identification of putative biosynthetic pathways for the production of bioactive secondary metabolites by the marine actinomycete Kocuria kristinae RUTW2-3.</title>
        <authorList>
            <person name="Waterworth S.C."/>
            <person name="Walmsley T.A."/>
            <person name="Matongo T."/>
            <person name="Davies-Coleman M.T."/>
            <person name="Dorrington R.A."/>
        </authorList>
    </citation>
    <scope>NUCLEOTIDE SEQUENCE [LARGE SCALE GENOMIC DNA]</scope>
    <source>
        <strain evidence="2">RUTW2-3</strain>
    </source>
</reference>
<dbReference type="PANTHER" id="PTHR20992">
    <property type="entry name" value="AT15442P-RELATED"/>
    <property type="match status" value="1"/>
</dbReference>
<dbReference type="AlphaFoldDB" id="A0A199NSL7"/>
<organism evidence="2 3">
    <name type="scientific">Rothia kristinae</name>
    <dbReference type="NCBI Taxonomy" id="37923"/>
    <lineage>
        <taxon>Bacteria</taxon>
        <taxon>Bacillati</taxon>
        <taxon>Actinomycetota</taxon>
        <taxon>Actinomycetes</taxon>
        <taxon>Micrococcales</taxon>
        <taxon>Micrococcaceae</taxon>
        <taxon>Rothia</taxon>
    </lineage>
</organism>
<dbReference type="RefSeq" id="WP_055684673.1">
    <property type="nucleotide sequence ID" value="NZ_CP113782.1"/>
</dbReference>
<dbReference type="EMBL" id="LJBJ02000013">
    <property type="protein sequence ID" value="OAX51696.1"/>
    <property type="molecule type" value="Genomic_DNA"/>
</dbReference>
<protein>
    <recommendedName>
        <fullName evidence="4">DUF389 domain-containing protein</fullName>
    </recommendedName>
</protein>
<proteinExistence type="predicted"/>